<proteinExistence type="predicted"/>
<dbReference type="PROSITE" id="PS50011">
    <property type="entry name" value="PROTEIN_KINASE_DOM"/>
    <property type="match status" value="1"/>
</dbReference>
<dbReference type="PANTHER" id="PTHR27009">
    <property type="entry name" value="RUST RESISTANCE KINASE LR10-RELATED"/>
    <property type="match status" value="1"/>
</dbReference>
<dbReference type="GO" id="GO:0005524">
    <property type="term" value="F:ATP binding"/>
    <property type="evidence" value="ECO:0007669"/>
    <property type="project" value="InterPro"/>
</dbReference>
<keyword evidence="9" id="KW-0418">Kinase</keyword>
<keyword evidence="7" id="KW-0325">Glycoprotein</keyword>
<dbReference type="AlphaFoldDB" id="A0A151RLU3"/>
<accession>A0A151RLU3</accession>
<keyword evidence="9" id="KW-0808">Transferase</keyword>
<evidence type="ECO:0000256" key="6">
    <source>
        <dbReference type="ARBA" id="ARBA00023136"/>
    </source>
</evidence>
<dbReference type="STRING" id="3821.A0A151RLU3"/>
<dbReference type="OMA" id="MLYARGG"/>
<evidence type="ECO:0000256" key="5">
    <source>
        <dbReference type="ARBA" id="ARBA00022989"/>
    </source>
</evidence>
<dbReference type="Proteomes" id="UP000075243">
    <property type="component" value="Unassembled WGS sequence"/>
</dbReference>
<dbReference type="GO" id="GO:0004674">
    <property type="term" value="F:protein serine/threonine kinase activity"/>
    <property type="evidence" value="ECO:0007669"/>
    <property type="project" value="UniProtKB-KW"/>
</dbReference>
<dbReference type="SUPFAM" id="SSF56112">
    <property type="entry name" value="Protein kinase-like (PK-like)"/>
    <property type="match status" value="1"/>
</dbReference>
<gene>
    <name evidence="9" type="ORF">KK1_035033</name>
</gene>
<keyword evidence="4" id="KW-0732">Signal</keyword>
<keyword evidence="10" id="KW-1185">Reference proteome</keyword>
<dbReference type="InterPro" id="IPR001245">
    <property type="entry name" value="Ser-Thr/Tyr_kinase_cat_dom"/>
</dbReference>
<keyword evidence="6" id="KW-0472">Membrane</keyword>
<organism evidence="9 10">
    <name type="scientific">Cajanus cajan</name>
    <name type="common">Pigeon pea</name>
    <name type="synonym">Cajanus indicus</name>
    <dbReference type="NCBI Taxonomy" id="3821"/>
    <lineage>
        <taxon>Eukaryota</taxon>
        <taxon>Viridiplantae</taxon>
        <taxon>Streptophyta</taxon>
        <taxon>Embryophyta</taxon>
        <taxon>Tracheophyta</taxon>
        <taxon>Spermatophyta</taxon>
        <taxon>Magnoliopsida</taxon>
        <taxon>eudicotyledons</taxon>
        <taxon>Gunneridae</taxon>
        <taxon>Pentapetalae</taxon>
        <taxon>rosids</taxon>
        <taxon>fabids</taxon>
        <taxon>Fabales</taxon>
        <taxon>Fabaceae</taxon>
        <taxon>Papilionoideae</taxon>
        <taxon>50 kb inversion clade</taxon>
        <taxon>NPAAA clade</taxon>
        <taxon>indigoferoid/millettioid clade</taxon>
        <taxon>Phaseoleae</taxon>
        <taxon>Cajanus</taxon>
    </lineage>
</organism>
<reference evidence="9" key="1">
    <citation type="journal article" date="2012" name="Nat. Biotechnol.">
        <title>Draft genome sequence of pigeonpea (Cajanus cajan), an orphan legume crop of resource-poor farmers.</title>
        <authorList>
            <person name="Varshney R.K."/>
            <person name="Chen W."/>
            <person name="Li Y."/>
            <person name="Bharti A.K."/>
            <person name="Saxena R.K."/>
            <person name="Schlueter J.A."/>
            <person name="Donoghue M.T."/>
            <person name="Azam S."/>
            <person name="Fan G."/>
            <person name="Whaley A.M."/>
            <person name="Farmer A.D."/>
            <person name="Sheridan J."/>
            <person name="Iwata A."/>
            <person name="Tuteja R."/>
            <person name="Penmetsa R.V."/>
            <person name="Wu W."/>
            <person name="Upadhyaya H.D."/>
            <person name="Yang S.P."/>
            <person name="Shah T."/>
            <person name="Saxena K.B."/>
            <person name="Michael T."/>
            <person name="McCombie W.R."/>
            <person name="Yang B."/>
            <person name="Zhang G."/>
            <person name="Yang H."/>
            <person name="Wang J."/>
            <person name="Spillane C."/>
            <person name="Cook D.R."/>
            <person name="May G.D."/>
            <person name="Xu X."/>
            <person name="Jackson S.A."/>
        </authorList>
    </citation>
    <scope>NUCLEOTIDE SEQUENCE [LARGE SCALE GENOMIC DNA]</scope>
</reference>
<evidence type="ECO:0000256" key="4">
    <source>
        <dbReference type="ARBA" id="ARBA00022729"/>
    </source>
</evidence>
<dbReference type="Gene3D" id="1.10.510.10">
    <property type="entry name" value="Transferase(Phosphotransferase) domain 1"/>
    <property type="match status" value="1"/>
</dbReference>
<evidence type="ECO:0000256" key="3">
    <source>
        <dbReference type="ARBA" id="ARBA00022692"/>
    </source>
</evidence>
<dbReference type="InterPro" id="IPR011009">
    <property type="entry name" value="Kinase-like_dom_sf"/>
</dbReference>
<dbReference type="InterPro" id="IPR000719">
    <property type="entry name" value="Prot_kinase_dom"/>
</dbReference>
<feature type="domain" description="Protein kinase" evidence="8">
    <location>
        <begin position="1"/>
        <end position="57"/>
    </location>
</feature>
<dbReference type="Gramene" id="C.cajan_34835.t">
    <property type="protein sequence ID" value="C.cajan_34835.t.cds1"/>
    <property type="gene ID" value="C.cajan_34835"/>
</dbReference>
<keyword evidence="5" id="KW-1133">Transmembrane helix</keyword>
<keyword evidence="2" id="KW-0723">Serine/threonine-protein kinase</keyword>
<evidence type="ECO:0000256" key="2">
    <source>
        <dbReference type="ARBA" id="ARBA00022527"/>
    </source>
</evidence>
<dbReference type="Pfam" id="PF07714">
    <property type="entry name" value="PK_Tyr_Ser-Thr"/>
    <property type="match status" value="1"/>
</dbReference>
<evidence type="ECO:0000256" key="1">
    <source>
        <dbReference type="ARBA" id="ARBA00004479"/>
    </source>
</evidence>
<comment type="subcellular location">
    <subcellularLocation>
        <location evidence="1">Membrane</location>
        <topology evidence="1">Single-pass type I membrane protein</topology>
    </subcellularLocation>
</comment>
<keyword evidence="3" id="KW-0812">Transmembrane</keyword>
<evidence type="ECO:0000256" key="7">
    <source>
        <dbReference type="ARBA" id="ARBA00023180"/>
    </source>
</evidence>
<evidence type="ECO:0000259" key="8">
    <source>
        <dbReference type="PROSITE" id="PS50011"/>
    </source>
</evidence>
<evidence type="ECO:0000313" key="9">
    <source>
        <dbReference type="EMBL" id="KYP43519.1"/>
    </source>
</evidence>
<evidence type="ECO:0000313" key="10">
    <source>
        <dbReference type="Proteomes" id="UP000075243"/>
    </source>
</evidence>
<dbReference type="EMBL" id="KQ483664">
    <property type="protein sequence ID" value="KYP43519.1"/>
    <property type="molecule type" value="Genomic_DNA"/>
</dbReference>
<dbReference type="GO" id="GO:0016020">
    <property type="term" value="C:membrane"/>
    <property type="evidence" value="ECO:0007669"/>
    <property type="project" value="UniProtKB-SubCell"/>
</dbReference>
<keyword evidence="9" id="KW-0675">Receptor</keyword>
<name>A0A151RLU3_CAJCA</name>
<dbReference type="InterPro" id="IPR045874">
    <property type="entry name" value="LRK10/LRL21-25-like"/>
</dbReference>
<protein>
    <submittedName>
        <fullName evidence="9">Receptor-like protein kinase At5g39020 family</fullName>
    </submittedName>
</protein>
<sequence>MLVARGTVRYIAPELFCRNFGGVSHKSDVYSYGMMVLEMLGAREINTNGRVDFSSEN</sequence>